<organism evidence="1">
    <name type="scientific">marine metagenome</name>
    <dbReference type="NCBI Taxonomy" id="408172"/>
    <lineage>
        <taxon>unclassified sequences</taxon>
        <taxon>metagenomes</taxon>
        <taxon>ecological metagenomes</taxon>
    </lineage>
</organism>
<gene>
    <name evidence="1" type="ORF">METZ01_LOCUS369166</name>
</gene>
<protein>
    <submittedName>
        <fullName evidence="1">Uncharacterized protein</fullName>
    </submittedName>
</protein>
<feature type="non-terminal residue" evidence="1">
    <location>
        <position position="47"/>
    </location>
</feature>
<sequence>MFFIVPKTTGRHLSTGYCIRQGAHQGILRPVEIVSMASGTKSTPEHT</sequence>
<dbReference type="EMBL" id="UINC01133400">
    <property type="protein sequence ID" value="SVD16312.1"/>
    <property type="molecule type" value="Genomic_DNA"/>
</dbReference>
<name>A0A382T3C9_9ZZZZ</name>
<accession>A0A382T3C9</accession>
<proteinExistence type="predicted"/>
<dbReference type="AlphaFoldDB" id="A0A382T3C9"/>
<evidence type="ECO:0000313" key="1">
    <source>
        <dbReference type="EMBL" id="SVD16312.1"/>
    </source>
</evidence>
<reference evidence="1" key="1">
    <citation type="submission" date="2018-05" db="EMBL/GenBank/DDBJ databases">
        <authorList>
            <person name="Lanie J.A."/>
            <person name="Ng W.-L."/>
            <person name="Kazmierczak K.M."/>
            <person name="Andrzejewski T.M."/>
            <person name="Davidsen T.M."/>
            <person name="Wayne K.J."/>
            <person name="Tettelin H."/>
            <person name="Glass J.I."/>
            <person name="Rusch D."/>
            <person name="Podicherti R."/>
            <person name="Tsui H.-C.T."/>
            <person name="Winkler M.E."/>
        </authorList>
    </citation>
    <scope>NUCLEOTIDE SEQUENCE</scope>
</reference>